<protein>
    <submittedName>
        <fullName evidence="2">Uncharacterized protein</fullName>
    </submittedName>
</protein>
<dbReference type="Proteomes" id="UP000812287">
    <property type="component" value="Unassembled WGS sequence"/>
</dbReference>
<sequence>MTITHADGMMENVPCYAKVQRILIGCVAVFFIVVTILGYEKHRSHFEKHKAAFEEGGEDDDDVPRHADPSCIRAKVLRTLRSNDAHNSTLLTTRKSFKPSRGQLICVLDIHSLDDILTKWYIHPPKVIGDVDAACSNISPSLLPTTEKQEMNAVLVSEYVRNGSTNNRHTVAFPGLNLQVVKERIYSPSARLDASYWRQGKAKPIGLPLVWLRALTVSGKTEKKVMVVQVEEANLSPPTENVASGILRIK</sequence>
<name>A0A9P7VFC3_9AGAR</name>
<reference evidence="2" key="1">
    <citation type="submission" date="2020-11" db="EMBL/GenBank/DDBJ databases">
        <title>Adaptations for nitrogen fixation in a non-lichenized fungal sporocarp promotes dispersal by wood-feeding termites.</title>
        <authorList>
            <consortium name="DOE Joint Genome Institute"/>
            <person name="Koch R.A."/>
            <person name="Yoon G."/>
            <person name="Arayal U."/>
            <person name="Lail K."/>
            <person name="Amirebrahimi M."/>
            <person name="Labutti K."/>
            <person name="Lipzen A."/>
            <person name="Riley R."/>
            <person name="Barry K."/>
            <person name="Henrissat B."/>
            <person name="Grigoriev I.V."/>
            <person name="Herr J.R."/>
            <person name="Aime M.C."/>
        </authorList>
    </citation>
    <scope>NUCLEOTIDE SEQUENCE</scope>
    <source>
        <strain evidence="2">MCA 3950</strain>
    </source>
</reference>
<accession>A0A9P7VFC3</accession>
<organism evidence="2 3">
    <name type="scientific">Guyanagaster necrorhizus</name>
    <dbReference type="NCBI Taxonomy" id="856835"/>
    <lineage>
        <taxon>Eukaryota</taxon>
        <taxon>Fungi</taxon>
        <taxon>Dikarya</taxon>
        <taxon>Basidiomycota</taxon>
        <taxon>Agaricomycotina</taxon>
        <taxon>Agaricomycetes</taxon>
        <taxon>Agaricomycetidae</taxon>
        <taxon>Agaricales</taxon>
        <taxon>Marasmiineae</taxon>
        <taxon>Physalacriaceae</taxon>
        <taxon>Guyanagaster</taxon>
    </lineage>
</organism>
<keyword evidence="3" id="KW-1185">Reference proteome</keyword>
<keyword evidence="1" id="KW-0812">Transmembrane</keyword>
<dbReference type="OrthoDB" id="5296287at2759"/>
<keyword evidence="1" id="KW-0472">Membrane</keyword>
<evidence type="ECO:0000313" key="2">
    <source>
        <dbReference type="EMBL" id="KAG7439510.1"/>
    </source>
</evidence>
<dbReference type="AlphaFoldDB" id="A0A9P7VFC3"/>
<dbReference type="GeneID" id="66100414"/>
<proteinExistence type="predicted"/>
<evidence type="ECO:0000256" key="1">
    <source>
        <dbReference type="SAM" id="Phobius"/>
    </source>
</evidence>
<comment type="caution">
    <text evidence="2">The sequence shown here is derived from an EMBL/GenBank/DDBJ whole genome shotgun (WGS) entry which is preliminary data.</text>
</comment>
<dbReference type="EMBL" id="MU250592">
    <property type="protein sequence ID" value="KAG7439510.1"/>
    <property type="molecule type" value="Genomic_DNA"/>
</dbReference>
<gene>
    <name evidence="2" type="ORF">BT62DRAFT_1013885</name>
</gene>
<evidence type="ECO:0000313" key="3">
    <source>
        <dbReference type="Proteomes" id="UP000812287"/>
    </source>
</evidence>
<dbReference type="RefSeq" id="XP_043033010.1">
    <property type="nucleotide sequence ID" value="XM_043178127.1"/>
</dbReference>
<keyword evidence="1" id="KW-1133">Transmembrane helix</keyword>
<feature type="transmembrane region" description="Helical" evidence="1">
    <location>
        <begin position="20"/>
        <end position="39"/>
    </location>
</feature>